<feature type="compositionally biased region" description="Basic and acidic residues" evidence="1">
    <location>
        <begin position="79"/>
        <end position="90"/>
    </location>
</feature>
<proteinExistence type="predicted"/>
<organism evidence="3 4">
    <name type="scientific">Microbacterium soli</name>
    <dbReference type="NCBI Taxonomy" id="446075"/>
    <lineage>
        <taxon>Bacteria</taxon>
        <taxon>Bacillati</taxon>
        <taxon>Actinomycetota</taxon>
        <taxon>Actinomycetes</taxon>
        <taxon>Micrococcales</taxon>
        <taxon>Microbacteriaceae</taxon>
        <taxon>Microbacterium</taxon>
    </lineage>
</organism>
<feature type="transmembrane region" description="Helical" evidence="2">
    <location>
        <begin position="112"/>
        <end position="133"/>
    </location>
</feature>
<accession>A0ABP7MU87</accession>
<reference evidence="4" key="1">
    <citation type="journal article" date="2019" name="Int. J. Syst. Evol. Microbiol.">
        <title>The Global Catalogue of Microorganisms (GCM) 10K type strain sequencing project: providing services to taxonomists for standard genome sequencing and annotation.</title>
        <authorList>
            <consortium name="The Broad Institute Genomics Platform"/>
            <consortium name="The Broad Institute Genome Sequencing Center for Infectious Disease"/>
            <person name="Wu L."/>
            <person name="Ma J."/>
        </authorList>
    </citation>
    <scope>NUCLEOTIDE SEQUENCE [LARGE SCALE GENOMIC DNA]</scope>
    <source>
        <strain evidence="4">JCM 17024</strain>
    </source>
</reference>
<keyword evidence="4" id="KW-1185">Reference proteome</keyword>
<protein>
    <submittedName>
        <fullName evidence="3">Uncharacterized protein</fullName>
    </submittedName>
</protein>
<keyword evidence="2" id="KW-1133">Transmembrane helix</keyword>
<evidence type="ECO:0000313" key="4">
    <source>
        <dbReference type="Proteomes" id="UP001501591"/>
    </source>
</evidence>
<sequence>MPDARDAARRRELQRRAYAPGGTLSDAELAELHDLDNRARPAAPASAVPDPVRTAGPSPSEDVSPMVASDPSDAAMRAARAEGAGERDAGGDGENVAEPAKHAAPRRGIRRLLVPAVAVLAALLGLAIGGVAFGGSDGPRLDAVQQDAWAQLEASGRYDAGSLQLMGGDYGVDAWRGSRDDGGLDCLILTRAEVEPASACLPSDAAGPQAGPSALQTMIHYTGDDGEVSLWAVLSHDIAGTPVVRITRETVNGEFDWRSQFDGVELEQAELLVSAGFEGATLGVAGYDGDQPVWTGAQGRVSRVAIVNGGELIVSGDEPRPSETLVVELVVGTTTYSVDMGGRYGPQLRISRPGAVGG</sequence>
<name>A0ABP7MU87_9MICO</name>
<feature type="compositionally biased region" description="Basic and acidic residues" evidence="1">
    <location>
        <begin position="1"/>
        <end position="15"/>
    </location>
</feature>
<keyword evidence="2" id="KW-0472">Membrane</keyword>
<feature type="region of interest" description="Disordered" evidence="1">
    <location>
        <begin position="1"/>
        <end position="102"/>
    </location>
</feature>
<feature type="compositionally biased region" description="Low complexity" evidence="1">
    <location>
        <begin position="40"/>
        <end position="53"/>
    </location>
</feature>
<comment type="caution">
    <text evidence="3">The sequence shown here is derived from an EMBL/GenBank/DDBJ whole genome shotgun (WGS) entry which is preliminary data.</text>
</comment>
<keyword evidence="2" id="KW-0812">Transmembrane</keyword>
<dbReference type="Proteomes" id="UP001501591">
    <property type="component" value="Unassembled WGS sequence"/>
</dbReference>
<evidence type="ECO:0000256" key="1">
    <source>
        <dbReference type="SAM" id="MobiDB-lite"/>
    </source>
</evidence>
<evidence type="ECO:0000313" key="3">
    <source>
        <dbReference type="EMBL" id="GAA3930305.1"/>
    </source>
</evidence>
<gene>
    <name evidence="3" type="ORF">GCM10022383_06190</name>
</gene>
<dbReference type="EMBL" id="BAABCP010000001">
    <property type="protein sequence ID" value="GAA3930305.1"/>
    <property type="molecule type" value="Genomic_DNA"/>
</dbReference>
<evidence type="ECO:0000256" key="2">
    <source>
        <dbReference type="SAM" id="Phobius"/>
    </source>
</evidence>
<feature type="compositionally biased region" description="Basic and acidic residues" evidence="1">
    <location>
        <begin position="30"/>
        <end position="39"/>
    </location>
</feature>